<comment type="caution">
    <text evidence="8">The sequence shown here is derived from an EMBL/GenBank/DDBJ whole genome shotgun (WGS) entry which is preliminary data.</text>
</comment>
<dbReference type="PANTHER" id="PTHR46521">
    <property type="entry name" value="SUCROSE-PHOSPHATASE 2-RELATED"/>
    <property type="match status" value="1"/>
</dbReference>
<evidence type="ECO:0000256" key="6">
    <source>
        <dbReference type="ARBA" id="ARBA00048036"/>
    </source>
</evidence>
<dbReference type="GO" id="GO:0050307">
    <property type="term" value="F:sucrose-phosphate phosphatase activity"/>
    <property type="evidence" value="ECO:0007669"/>
    <property type="project" value="UniProtKB-EC"/>
</dbReference>
<dbReference type="RefSeq" id="WP_151696684.1">
    <property type="nucleotide sequence ID" value="NZ_BJKP01000028.1"/>
</dbReference>
<keyword evidence="5 8" id="KW-0378">Hydrolase</keyword>
<dbReference type="EMBL" id="BJKP01000028">
    <property type="protein sequence ID" value="GEA28213.1"/>
    <property type="molecule type" value="Genomic_DNA"/>
</dbReference>
<dbReference type="SFLD" id="SFLDG01141">
    <property type="entry name" value="C2.B.1:_Sucrose_Phosphatase_Li"/>
    <property type="match status" value="1"/>
</dbReference>
<dbReference type="SFLD" id="SFLDG01140">
    <property type="entry name" value="C2.B:_Phosphomannomutase_and_P"/>
    <property type="match status" value="1"/>
</dbReference>
<dbReference type="InterPro" id="IPR036412">
    <property type="entry name" value="HAD-like_sf"/>
</dbReference>
<dbReference type="UniPathway" id="UPA00371">
    <property type="reaction ID" value="UER00546"/>
</dbReference>
<dbReference type="InterPro" id="IPR006379">
    <property type="entry name" value="HAD-SF_hydro_IIB"/>
</dbReference>
<dbReference type="AlphaFoldDB" id="A0A5J4FB30"/>
<dbReference type="GO" id="GO:0000287">
    <property type="term" value="F:magnesium ion binding"/>
    <property type="evidence" value="ECO:0007669"/>
    <property type="project" value="InterPro"/>
</dbReference>
<dbReference type="GO" id="GO:0005986">
    <property type="term" value="P:sucrose biosynthetic process"/>
    <property type="evidence" value="ECO:0007669"/>
    <property type="project" value="UniProtKB-UniPathway"/>
</dbReference>
<dbReference type="SFLD" id="SFLDS00003">
    <property type="entry name" value="Haloacid_Dehalogenase"/>
    <property type="match status" value="1"/>
</dbReference>
<evidence type="ECO:0000256" key="4">
    <source>
        <dbReference type="ARBA" id="ARBA00013112"/>
    </source>
</evidence>
<comment type="similarity">
    <text evidence="3">Belongs to the sucrose phosphatase family.</text>
</comment>
<organism evidence="8 9">
    <name type="scientific">Microcystis aeruginosa NIES-4325</name>
    <dbReference type="NCBI Taxonomy" id="2569534"/>
    <lineage>
        <taxon>Bacteria</taxon>
        <taxon>Bacillati</taxon>
        <taxon>Cyanobacteriota</taxon>
        <taxon>Cyanophyceae</taxon>
        <taxon>Oscillatoriophycideae</taxon>
        <taxon>Chroococcales</taxon>
        <taxon>Microcystaceae</taxon>
        <taxon>Microcystis</taxon>
    </lineage>
</organism>
<dbReference type="Gene3D" id="3.90.1070.10">
    <property type="match status" value="1"/>
</dbReference>
<comment type="cofactor">
    <cofactor evidence="1">
        <name>Mg(2+)</name>
        <dbReference type="ChEBI" id="CHEBI:18420"/>
    </cofactor>
</comment>
<comment type="catalytic activity">
    <reaction evidence="6">
        <text>sucrose 6(F)-phosphate + H2O = sucrose + phosphate</text>
        <dbReference type="Rhea" id="RHEA:19289"/>
        <dbReference type="ChEBI" id="CHEBI:15377"/>
        <dbReference type="ChEBI" id="CHEBI:17992"/>
        <dbReference type="ChEBI" id="CHEBI:43474"/>
        <dbReference type="ChEBI" id="CHEBI:57723"/>
        <dbReference type="EC" id="3.1.3.24"/>
    </reaction>
</comment>
<dbReference type="Gene3D" id="3.40.50.1000">
    <property type="entry name" value="HAD superfamily/HAD-like"/>
    <property type="match status" value="1"/>
</dbReference>
<dbReference type="InterPro" id="IPR023214">
    <property type="entry name" value="HAD_sf"/>
</dbReference>
<name>A0A5J4FB30_MICAE</name>
<dbReference type="NCBIfam" id="TIGR01484">
    <property type="entry name" value="HAD-SF-IIB"/>
    <property type="match status" value="1"/>
</dbReference>
<dbReference type="InterPro" id="IPR012847">
    <property type="entry name" value="Sucrose_phosphatase_pln/cyn"/>
</dbReference>
<dbReference type="CDD" id="cd02605">
    <property type="entry name" value="HAD_SPP"/>
    <property type="match status" value="1"/>
</dbReference>
<dbReference type="Pfam" id="PF05116">
    <property type="entry name" value="S6PP"/>
    <property type="match status" value="1"/>
</dbReference>
<protein>
    <recommendedName>
        <fullName evidence="4">sucrose-phosphate phosphatase</fullName>
        <ecNumber evidence="4">3.1.3.24</ecNumber>
    </recommendedName>
</protein>
<evidence type="ECO:0000313" key="9">
    <source>
        <dbReference type="Proteomes" id="UP000376575"/>
    </source>
</evidence>
<evidence type="ECO:0000256" key="1">
    <source>
        <dbReference type="ARBA" id="ARBA00001946"/>
    </source>
</evidence>
<accession>A0A5J4FB30</accession>
<proteinExistence type="inferred from homology"/>
<dbReference type="NCBIfam" id="TIGR01485">
    <property type="entry name" value="SPP_plant-cyano"/>
    <property type="match status" value="1"/>
</dbReference>
<reference evidence="8 9" key="1">
    <citation type="journal article" date="2019" name="FEMS Microbiol. Lett.">
        <title>A novel salt-tolerant genotype illuminates the sucrose gene evolution in freshwater bloom-forming cyanobacterium Microcystis aeruginosa.</title>
        <authorList>
            <person name="Tanabe Y."/>
            <person name="Yamaguchi H."/>
            <person name="Sano T."/>
            <person name="Kawachi M."/>
        </authorList>
    </citation>
    <scope>NUCLEOTIDE SEQUENCE [LARGE SCALE GENOMIC DNA]</scope>
    <source>
        <strain evidence="8 9">NIES-4325</strain>
    </source>
</reference>
<evidence type="ECO:0000313" key="8">
    <source>
        <dbReference type="EMBL" id="GEA28213.1"/>
    </source>
</evidence>
<dbReference type="PANTHER" id="PTHR46521:SF4">
    <property type="entry name" value="SUCROSE-PHOSPHATASE 2-RELATED"/>
    <property type="match status" value="1"/>
</dbReference>
<evidence type="ECO:0000256" key="2">
    <source>
        <dbReference type="ARBA" id="ARBA00005070"/>
    </source>
</evidence>
<dbReference type="EC" id="3.1.3.24" evidence="4"/>
<dbReference type="NCBIfam" id="TIGR01482">
    <property type="entry name" value="SPP-subfamily"/>
    <property type="match status" value="1"/>
</dbReference>
<gene>
    <name evidence="8" type="primary">sppA</name>
    <name evidence="8" type="ORF">MiAbW_02786</name>
</gene>
<evidence type="ECO:0000256" key="5">
    <source>
        <dbReference type="ARBA" id="ARBA00022801"/>
    </source>
</evidence>
<sequence>MSKFLLITDLDNTLVGDAPATERLNRSLMAQRQQFYLVYATGRSYLSARRLQQQAGLLEPDYWITSVGSEIYYRGEVDPQWAKHLSQDWNREAVVAIAQQLPFLLPQPESEQNPWKVSFWLEETADIKAIERLKREFQQARLNAQIIFSSGRDVDILPCRSNKGQAATYLREWLGIPPEKTLVCGDSGNDISLFQQPARGVIVRNAQSELLQWYYNGDRPWHYLAKSPCAGGILEALHHFNFIDFSKFPS</sequence>
<evidence type="ECO:0000259" key="7">
    <source>
        <dbReference type="Pfam" id="PF05116"/>
    </source>
</evidence>
<feature type="domain" description="Sucrose phosphatase-like" evidence="7">
    <location>
        <begin position="3"/>
        <end position="241"/>
    </location>
</feature>
<dbReference type="InterPro" id="IPR006380">
    <property type="entry name" value="SPP-like_dom"/>
</dbReference>
<comment type="pathway">
    <text evidence="2">Glycan biosynthesis; sucrose biosynthesis; sucrose from D-fructose 6-phosphate and UDP-alpha-D-glucose: step 2/2.</text>
</comment>
<dbReference type="SUPFAM" id="SSF56784">
    <property type="entry name" value="HAD-like"/>
    <property type="match status" value="1"/>
</dbReference>
<evidence type="ECO:0000256" key="3">
    <source>
        <dbReference type="ARBA" id="ARBA00007211"/>
    </source>
</evidence>
<dbReference type="InterPro" id="IPR051518">
    <property type="entry name" value="Sucrose_Phosphatase"/>
</dbReference>
<dbReference type="Proteomes" id="UP000376575">
    <property type="component" value="Unassembled WGS sequence"/>
</dbReference>